<name>A0A5B7JVH8_PORTR</name>
<dbReference type="EMBL" id="VSRR010124855">
    <property type="protein sequence ID" value="MPD00891.1"/>
    <property type="molecule type" value="Genomic_DNA"/>
</dbReference>
<dbReference type="Proteomes" id="UP000324222">
    <property type="component" value="Unassembled WGS sequence"/>
</dbReference>
<sequence>MKATIRKAVPRTLL</sequence>
<accession>A0A5B7JVH8</accession>
<protein>
    <submittedName>
        <fullName evidence="1">Uncharacterized protein</fullName>
    </submittedName>
</protein>
<organism evidence="1 2">
    <name type="scientific">Portunus trituberculatus</name>
    <name type="common">Swimming crab</name>
    <name type="synonym">Neptunus trituberculatus</name>
    <dbReference type="NCBI Taxonomy" id="210409"/>
    <lineage>
        <taxon>Eukaryota</taxon>
        <taxon>Metazoa</taxon>
        <taxon>Ecdysozoa</taxon>
        <taxon>Arthropoda</taxon>
        <taxon>Crustacea</taxon>
        <taxon>Multicrustacea</taxon>
        <taxon>Malacostraca</taxon>
        <taxon>Eumalacostraca</taxon>
        <taxon>Eucarida</taxon>
        <taxon>Decapoda</taxon>
        <taxon>Pleocyemata</taxon>
        <taxon>Brachyura</taxon>
        <taxon>Eubrachyura</taxon>
        <taxon>Portunoidea</taxon>
        <taxon>Portunidae</taxon>
        <taxon>Portuninae</taxon>
        <taxon>Portunus</taxon>
    </lineage>
</organism>
<evidence type="ECO:0000313" key="1">
    <source>
        <dbReference type="EMBL" id="MPD00891.1"/>
    </source>
</evidence>
<evidence type="ECO:0000313" key="2">
    <source>
        <dbReference type="Proteomes" id="UP000324222"/>
    </source>
</evidence>
<comment type="caution">
    <text evidence="1">The sequence shown here is derived from an EMBL/GenBank/DDBJ whole genome shotgun (WGS) entry which is preliminary data.</text>
</comment>
<gene>
    <name evidence="1" type="ORF">E2C01_096396</name>
</gene>
<proteinExistence type="predicted"/>
<reference evidence="1 2" key="1">
    <citation type="submission" date="2019-05" db="EMBL/GenBank/DDBJ databases">
        <title>Another draft genome of Portunus trituberculatus and its Hox gene families provides insights of decapod evolution.</title>
        <authorList>
            <person name="Jeong J.-H."/>
            <person name="Song I."/>
            <person name="Kim S."/>
            <person name="Choi T."/>
            <person name="Kim D."/>
            <person name="Ryu S."/>
            <person name="Kim W."/>
        </authorList>
    </citation>
    <scope>NUCLEOTIDE SEQUENCE [LARGE SCALE GENOMIC DNA]</scope>
    <source>
        <tissue evidence="1">Muscle</tissue>
    </source>
</reference>
<keyword evidence="2" id="KW-1185">Reference proteome</keyword>